<dbReference type="Gene3D" id="2.10.109.10">
    <property type="entry name" value="Umud Fragment, subunit A"/>
    <property type="match status" value="1"/>
</dbReference>
<dbReference type="InterPro" id="IPR036286">
    <property type="entry name" value="LexA/Signal_pep-like_sf"/>
</dbReference>
<dbReference type="AlphaFoldDB" id="A0A7S1SK07"/>
<gene>
    <name evidence="13" type="ORF">TCHU04912_LOCUS2770</name>
</gene>
<keyword evidence="9" id="KW-0496">Mitochondrion</keyword>
<feature type="domain" description="Peptidase S26" evidence="12">
    <location>
        <begin position="102"/>
        <end position="143"/>
    </location>
</feature>
<evidence type="ECO:0000259" key="12">
    <source>
        <dbReference type="Pfam" id="PF10502"/>
    </source>
</evidence>
<keyword evidence="7" id="KW-0378">Hydrolase</keyword>
<feature type="active site" evidence="11">
    <location>
        <position position="83"/>
    </location>
</feature>
<feature type="domain" description="Peptidase S26" evidence="12">
    <location>
        <begin position="6"/>
        <end position="96"/>
    </location>
</feature>
<dbReference type="EMBL" id="HBGG01005768">
    <property type="protein sequence ID" value="CAD9200537.1"/>
    <property type="molecule type" value="Transcribed_RNA"/>
</dbReference>
<dbReference type="GO" id="GO:0006627">
    <property type="term" value="P:protein processing involved in protein targeting to mitochondrion"/>
    <property type="evidence" value="ECO:0007669"/>
    <property type="project" value="InterPro"/>
</dbReference>
<evidence type="ECO:0000313" key="13">
    <source>
        <dbReference type="EMBL" id="CAD9200537.1"/>
    </source>
</evidence>
<dbReference type="GO" id="GO:0004252">
    <property type="term" value="F:serine-type endopeptidase activity"/>
    <property type="evidence" value="ECO:0007669"/>
    <property type="project" value="InterPro"/>
</dbReference>
<organism evidence="13">
    <name type="scientific">Tetraselmis chuii</name>
    <dbReference type="NCBI Taxonomy" id="63592"/>
    <lineage>
        <taxon>Eukaryota</taxon>
        <taxon>Viridiplantae</taxon>
        <taxon>Chlorophyta</taxon>
        <taxon>core chlorophytes</taxon>
        <taxon>Chlorodendrophyceae</taxon>
        <taxon>Chlorodendrales</taxon>
        <taxon>Chlorodendraceae</taxon>
        <taxon>Tetraselmis</taxon>
    </lineage>
</organism>
<keyword evidence="4" id="KW-0645">Protease</keyword>
<dbReference type="InterPro" id="IPR019533">
    <property type="entry name" value="Peptidase_S26"/>
</dbReference>
<dbReference type="GO" id="GO:0006465">
    <property type="term" value="P:signal peptide processing"/>
    <property type="evidence" value="ECO:0007669"/>
    <property type="project" value="InterPro"/>
</dbReference>
<keyword evidence="5" id="KW-0812">Transmembrane</keyword>
<name>A0A7S1SK07_9CHLO</name>
<dbReference type="PANTHER" id="PTHR46041">
    <property type="entry name" value="MITOCHONDRIAL INNER MEMBRANE PROTEASE SUBUNIT 2"/>
    <property type="match status" value="1"/>
</dbReference>
<dbReference type="SUPFAM" id="SSF51306">
    <property type="entry name" value="LexA/Signal peptidase"/>
    <property type="match status" value="1"/>
</dbReference>
<dbReference type="PRINTS" id="PR00727">
    <property type="entry name" value="LEADERPTASE"/>
</dbReference>
<sequence>MGRLKEFCRQFLLWSPVGLYVNTEYFRVDRIEGVSMRPTLNPAGSASSDFILANLLARSYHFYQPGDVIILKSPEHPQGRLVKRLIALQGQTVHVPGREEAVIIPQGHCWVEGDNPYSSNDSASRYGPVPMGLILGTVTAIVWPPARMQFLHSQQIPMGRVVL</sequence>
<evidence type="ECO:0000256" key="8">
    <source>
        <dbReference type="ARBA" id="ARBA00022989"/>
    </source>
</evidence>
<evidence type="ECO:0000256" key="7">
    <source>
        <dbReference type="ARBA" id="ARBA00022801"/>
    </source>
</evidence>
<evidence type="ECO:0000256" key="4">
    <source>
        <dbReference type="ARBA" id="ARBA00022670"/>
    </source>
</evidence>
<keyword evidence="6" id="KW-0999">Mitochondrion inner membrane</keyword>
<dbReference type="Pfam" id="PF10502">
    <property type="entry name" value="Peptidase_S26"/>
    <property type="match status" value="2"/>
</dbReference>
<evidence type="ECO:0000256" key="5">
    <source>
        <dbReference type="ARBA" id="ARBA00022692"/>
    </source>
</evidence>
<dbReference type="CDD" id="cd06530">
    <property type="entry name" value="S26_SPase_I"/>
    <property type="match status" value="1"/>
</dbReference>
<evidence type="ECO:0000256" key="1">
    <source>
        <dbReference type="ARBA" id="ARBA00004434"/>
    </source>
</evidence>
<keyword evidence="10" id="KW-0472">Membrane</keyword>
<evidence type="ECO:0000256" key="6">
    <source>
        <dbReference type="ARBA" id="ARBA00022792"/>
    </source>
</evidence>
<keyword evidence="8" id="KW-1133">Transmembrane helix</keyword>
<dbReference type="PANTHER" id="PTHR46041:SF2">
    <property type="entry name" value="MITOCHONDRIAL INNER MEMBRANE PROTEASE SUBUNIT 2"/>
    <property type="match status" value="1"/>
</dbReference>
<comment type="similarity">
    <text evidence="2">Belongs to the peptidase S26 family. IMP2 subfamily.</text>
</comment>
<evidence type="ECO:0000256" key="3">
    <source>
        <dbReference type="ARBA" id="ARBA00013650"/>
    </source>
</evidence>
<feature type="active site" evidence="11">
    <location>
        <position position="35"/>
    </location>
</feature>
<dbReference type="InterPro" id="IPR037730">
    <property type="entry name" value="IMP2"/>
</dbReference>
<evidence type="ECO:0000256" key="11">
    <source>
        <dbReference type="PIRSR" id="PIRSR600223-1"/>
    </source>
</evidence>
<comment type="subcellular location">
    <subcellularLocation>
        <location evidence="1">Mitochondrion inner membrane</location>
        <topology evidence="1">Single-pass membrane protein</topology>
    </subcellularLocation>
</comment>
<evidence type="ECO:0000256" key="10">
    <source>
        <dbReference type="ARBA" id="ARBA00023136"/>
    </source>
</evidence>
<accession>A0A7S1SK07</accession>
<protein>
    <recommendedName>
        <fullName evidence="3">Mitochondrial inner membrane protease subunit 2</fullName>
    </recommendedName>
</protein>
<evidence type="ECO:0000256" key="9">
    <source>
        <dbReference type="ARBA" id="ARBA00023128"/>
    </source>
</evidence>
<dbReference type="GO" id="GO:0042720">
    <property type="term" value="C:mitochondrial inner membrane peptidase complex"/>
    <property type="evidence" value="ECO:0007669"/>
    <property type="project" value="InterPro"/>
</dbReference>
<evidence type="ECO:0000256" key="2">
    <source>
        <dbReference type="ARBA" id="ARBA00007066"/>
    </source>
</evidence>
<dbReference type="InterPro" id="IPR000223">
    <property type="entry name" value="Pept_S26A_signal_pept_1"/>
</dbReference>
<proteinExistence type="inferred from homology"/>
<reference evidence="13" key="1">
    <citation type="submission" date="2021-01" db="EMBL/GenBank/DDBJ databases">
        <authorList>
            <person name="Corre E."/>
            <person name="Pelletier E."/>
            <person name="Niang G."/>
            <person name="Scheremetjew M."/>
            <person name="Finn R."/>
            <person name="Kale V."/>
            <person name="Holt S."/>
            <person name="Cochrane G."/>
            <person name="Meng A."/>
            <person name="Brown T."/>
            <person name="Cohen L."/>
        </authorList>
    </citation>
    <scope>NUCLEOTIDE SEQUENCE</scope>
    <source>
        <strain evidence="13">PLY429</strain>
    </source>
</reference>